<sequence>MAPDRSQKQQRGAHGGARAGAGRPRKDPTPKPPPPPRLRATQPPADTSQVVPGPFFLPRRPTQPVPGNDDTFWAAAHPESTVQNGVNGVGGSGMTTADVQQLQNELDFISENDEHADIARGDVLVEESLVGEVLGQEDELQDDDEDSASEPPPESSITRYLRSVRDRVQAEIDTHGEPLCYRRGDLYERAPHPVFTLKTCFTRTEEKKHPEDVLYARDICIWLPRLLPGAPEHFKCLSHLDRFQ</sequence>
<keyword evidence="3" id="KW-1185">Reference proteome</keyword>
<proteinExistence type="predicted"/>
<dbReference type="EMBL" id="DF838303">
    <property type="protein sequence ID" value="GAT42819.1"/>
    <property type="molecule type" value="Genomic_DNA"/>
</dbReference>
<feature type="compositionally biased region" description="Acidic residues" evidence="1">
    <location>
        <begin position="136"/>
        <end position="148"/>
    </location>
</feature>
<feature type="region of interest" description="Disordered" evidence="1">
    <location>
        <begin position="136"/>
        <end position="156"/>
    </location>
</feature>
<evidence type="ECO:0000256" key="1">
    <source>
        <dbReference type="SAM" id="MobiDB-lite"/>
    </source>
</evidence>
<gene>
    <name evidence="2" type="ORF">MCHLO_00518</name>
</gene>
<feature type="region of interest" description="Disordered" evidence="1">
    <location>
        <begin position="1"/>
        <end position="94"/>
    </location>
</feature>
<accession>A0ABQ0KXE2</accession>
<protein>
    <submittedName>
        <fullName evidence="2">Uncharacterized protein</fullName>
    </submittedName>
</protein>
<evidence type="ECO:0000313" key="3">
    <source>
        <dbReference type="Proteomes" id="UP000815677"/>
    </source>
</evidence>
<organism evidence="2 3">
    <name type="scientific">Mycena chlorophos</name>
    <name type="common">Agaric fungus</name>
    <name type="synonym">Agaricus chlorophos</name>
    <dbReference type="NCBI Taxonomy" id="658473"/>
    <lineage>
        <taxon>Eukaryota</taxon>
        <taxon>Fungi</taxon>
        <taxon>Dikarya</taxon>
        <taxon>Basidiomycota</taxon>
        <taxon>Agaricomycotina</taxon>
        <taxon>Agaricomycetes</taxon>
        <taxon>Agaricomycetidae</taxon>
        <taxon>Agaricales</taxon>
        <taxon>Marasmiineae</taxon>
        <taxon>Mycenaceae</taxon>
        <taxon>Mycena</taxon>
    </lineage>
</organism>
<evidence type="ECO:0000313" key="2">
    <source>
        <dbReference type="EMBL" id="GAT42819.1"/>
    </source>
</evidence>
<dbReference type="Proteomes" id="UP000815677">
    <property type="component" value="Unassembled WGS sequence"/>
</dbReference>
<name>A0ABQ0KXE2_MYCCL</name>
<reference evidence="2" key="1">
    <citation type="submission" date="2014-09" db="EMBL/GenBank/DDBJ databases">
        <title>Genome sequence of the luminous mushroom Mycena chlorophos for searching fungal bioluminescence genes.</title>
        <authorList>
            <person name="Tanaka Y."/>
            <person name="Kasuga D."/>
            <person name="Oba Y."/>
            <person name="Hase S."/>
            <person name="Sato K."/>
            <person name="Oba Y."/>
            <person name="Sakakibara Y."/>
        </authorList>
    </citation>
    <scope>NUCLEOTIDE SEQUENCE</scope>
</reference>